<feature type="compositionally biased region" description="Basic and acidic residues" evidence="8">
    <location>
        <begin position="499"/>
        <end position="517"/>
    </location>
</feature>
<dbReference type="InterPro" id="IPR056789">
    <property type="entry name" value="LRR_R13L1-DRL21"/>
</dbReference>
<evidence type="ECO:0000256" key="7">
    <source>
        <dbReference type="ARBA" id="ARBA00023054"/>
    </source>
</evidence>
<dbReference type="InterPro" id="IPR032675">
    <property type="entry name" value="LRR_dom_sf"/>
</dbReference>
<reference evidence="14" key="1">
    <citation type="submission" date="2015-04" db="UniProtKB">
        <authorList>
            <consortium name="EnsemblPlants"/>
        </authorList>
    </citation>
    <scope>IDENTIFICATION</scope>
</reference>
<keyword evidence="3" id="KW-0677">Repeat</keyword>
<evidence type="ECO:0000256" key="3">
    <source>
        <dbReference type="ARBA" id="ARBA00022737"/>
    </source>
</evidence>
<evidence type="ECO:0000259" key="10">
    <source>
        <dbReference type="Pfam" id="PF00931"/>
    </source>
</evidence>
<dbReference type="Pfam" id="PF00931">
    <property type="entry name" value="NB-ARC"/>
    <property type="match status" value="1"/>
</dbReference>
<evidence type="ECO:0000259" key="11">
    <source>
        <dbReference type="Pfam" id="PF18052"/>
    </source>
</evidence>
<dbReference type="InterPro" id="IPR001611">
    <property type="entry name" value="Leu-rich_rpt"/>
</dbReference>
<feature type="domain" description="R13L1/DRL21-like LRR repeat region" evidence="13">
    <location>
        <begin position="1030"/>
        <end position="1144"/>
    </location>
</feature>
<reference evidence="14" key="2">
    <citation type="submission" date="2018-05" db="EMBL/GenBank/DDBJ databases">
        <title>OgluRS3 (Oryza glumaepatula Reference Sequence Version 3).</title>
        <authorList>
            <person name="Zhang J."/>
            <person name="Kudrna D."/>
            <person name="Lee S."/>
            <person name="Talag J."/>
            <person name="Welchert J."/>
            <person name="Wing R.A."/>
        </authorList>
    </citation>
    <scope>NUCLEOTIDE SEQUENCE [LARGE SCALE GENOMIC DNA]</scope>
</reference>
<dbReference type="InterPro" id="IPR055414">
    <property type="entry name" value="LRR_R13L4/SHOC2-like"/>
</dbReference>
<keyword evidence="4" id="KW-0547">Nucleotide-binding</keyword>
<organism evidence="14">
    <name type="scientific">Oryza glumipatula</name>
    <dbReference type="NCBI Taxonomy" id="40148"/>
    <lineage>
        <taxon>Eukaryota</taxon>
        <taxon>Viridiplantae</taxon>
        <taxon>Streptophyta</taxon>
        <taxon>Embryophyta</taxon>
        <taxon>Tracheophyta</taxon>
        <taxon>Spermatophyta</taxon>
        <taxon>Magnoliopsida</taxon>
        <taxon>Liliopsida</taxon>
        <taxon>Poales</taxon>
        <taxon>Poaceae</taxon>
        <taxon>BOP clade</taxon>
        <taxon>Oryzoideae</taxon>
        <taxon>Oryzeae</taxon>
        <taxon>Oryzinae</taxon>
        <taxon>Oryza</taxon>
    </lineage>
</organism>
<evidence type="ECO:0000256" key="6">
    <source>
        <dbReference type="ARBA" id="ARBA00022840"/>
    </source>
</evidence>
<protein>
    <submittedName>
        <fullName evidence="14">Uncharacterized protein</fullName>
    </submittedName>
</protein>
<dbReference type="Pfam" id="PF13855">
    <property type="entry name" value="LRR_8"/>
    <property type="match status" value="2"/>
</dbReference>
<dbReference type="InterPro" id="IPR006553">
    <property type="entry name" value="Leu-rich_rpt_Cys-con_subtyp"/>
</dbReference>
<feature type="compositionally biased region" description="Low complexity" evidence="8">
    <location>
        <begin position="138"/>
        <end position="147"/>
    </location>
</feature>
<evidence type="ECO:0000256" key="9">
    <source>
        <dbReference type="SAM" id="Phobius"/>
    </source>
</evidence>
<keyword evidence="6" id="KW-0067">ATP-binding</keyword>
<evidence type="ECO:0000259" key="12">
    <source>
        <dbReference type="Pfam" id="PF23598"/>
    </source>
</evidence>
<feature type="region of interest" description="Disordered" evidence="8">
    <location>
        <begin position="74"/>
        <end position="148"/>
    </location>
</feature>
<feature type="domain" description="Disease resistance R13L4/SHOC-2-like LRR" evidence="12">
    <location>
        <begin position="667"/>
        <end position="824"/>
    </location>
</feature>
<feature type="compositionally biased region" description="Low complexity" evidence="8">
    <location>
        <begin position="80"/>
        <end position="93"/>
    </location>
</feature>
<keyword evidence="5" id="KW-0611">Plant defense</keyword>
<feature type="compositionally biased region" description="Polar residues" evidence="8">
    <location>
        <begin position="428"/>
        <end position="440"/>
    </location>
</feature>
<dbReference type="InterPro" id="IPR041118">
    <property type="entry name" value="Rx_N"/>
</dbReference>
<dbReference type="Pfam" id="PF18052">
    <property type="entry name" value="Rx_N"/>
    <property type="match status" value="1"/>
</dbReference>
<dbReference type="PRINTS" id="PR00364">
    <property type="entry name" value="DISEASERSIST"/>
</dbReference>
<sequence length="1443" mass="160755">MAGVGEVLTSIVLREVARKLGSAARDQVTAQWNFTRDLDRMRTTLESVNALLRDADQRSAPEDVRIASPLPTSVRGALVSPSGRPSSTSSSASVLLRRPHRRGPAVVVASTGRRSRPDGQTDGAARLHLWHRSPPATPDSSVSSTTVDRGDELPALLLRRRSSPTTSPKKGVFHKLATAPSRFPMASKMKRMRKELAKITEEHKNFSFVPNTASFEQHRADPRPQLPELTDESTFDLDKIVNTIISHVAYPEKESFISDIQLMRKRLAGLLEGRRILIVLDNIWESDQFKLDNLKIMLNVGKKGSEVDVIVTTRTEEIAKRICTVKPYKLEPLNDDICRGDKQQVEVIGQEIATKCGDSHGHRTLEALARPKSPDYKQIGPQTQTNTSPQPPKRSTAGSGDGQKKGGAPRSEGVVAGMKRNRELKTGATKTTVSSMNPARNSGHHGTNPTTAATTTNFTASAESTLGRADEQLRRSDGEGKEGRDVRGGLRRCRRREGGRRPDSPTTERRPPISQKDDRLVTLTMHDPVHDMARSVIDDELIVLDDTKENKCGQSTYRYVFITNYDKPSKEFSMILHGKIRALHLVGCSKTKLNDGVFSSAKCLRVLDLNHCSIQKLPDSIYQLKQLQYLHAPQVRDGVIPESISMLSKLNYLNLRESPEISKLPESIGKLEALTYLNLSGCSHLVELPESFGELRNLEHLDLSGCSRLVELPETVGKLDALMYLNLSGSRIVELPESFRELKNLVHLDLSNCTHLTDVSEHLGSLNRLYRPRLYSSCLPSQKKISRCLSEVLGSLTRRQYLNLSSELSSVQKENEASHIHMQNVMDAISRLVYSDSGYSARGILSEALGSLTELKYLNLSGCLLMVVLPGSFGNLENLVHLDLSGCSCLEWTPDNLVGLTKLQHLNLSHYCTGTPDHLCHLRGLQDILIGLTELRFGSLKKLHTLNLSNCCHLKSLPESLCEIDCLKLLYATGTGVSQDKSPSQLHQNSFLDDGNGLLLRPVLLGTQPKLYQNLVLLPNFVVHDANPAELQISCLENVQSTGEVKRIKLSQKTSISKLALEWRRDAKRFADDMNVLEQLVPPNTLSQFELRGYNNVCLPRWLTCISSYLPDLVRIVLDDIPSCSSLPPLGQLTNLQELTLRSMPSISKIDGDICGGSEPFLQLIKFTLDSMEILEEWRTSYNDHGDKVFMFPSLQELEILDCPKLKLKLYEPRAFQWKISNSDNIVTSCGGGQYTGPSSSSSSTTLDVQHCKVPLDQWTLFCHLPALHELRIYESDDLTCSSPEIIESLSSIKQITVECQDMVELPASLCQFKSLPKLILWKCLKLKSLQESTKHLTSLKSLWMVSCSSMTSLPEGLGHLASLMELNISDCPHLKSLPESIQLLPMLEVVKVSYCPELKRWYEIEENKMKLAHIGKKVSINPANLLFLQLFMLTLFAVLYCP</sequence>
<comment type="similarity">
    <text evidence="1">Belongs to the disease resistance NB-LRR family.</text>
</comment>
<dbReference type="EnsemblPlants" id="OGLUM05G10850.1">
    <property type="protein sequence ID" value="OGLUM05G10850.1"/>
    <property type="gene ID" value="OGLUM05G10850"/>
</dbReference>
<keyword evidence="2" id="KW-0433">Leucine-rich repeat</keyword>
<dbReference type="Gramene" id="OGLUM05G10850.1">
    <property type="protein sequence ID" value="OGLUM05G10850.1"/>
    <property type="gene ID" value="OGLUM05G10850"/>
</dbReference>
<feature type="region of interest" description="Disordered" evidence="8">
    <location>
        <begin position="368"/>
        <end position="517"/>
    </location>
</feature>
<keyword evidence="9" id="KW-0812">Transmembrane</keyword>
<dbReference type="InterPro" id="IPR003591">
    <property type="entry name" value="Leu-rich_rpt_typical-subtyp"/>
</dbReference>
<dbReference type="GO" id="GO:0051707">
    <property type="term" value="P:response to other organism"/>
    <property type="evidence" value="ECO:0007669"/>
    <property type="project" value="UniProtKB-ARBA"/>
</dbReference>
<dbReference type="PANTHER" id="PTHR36766:SF40">
    <property type="entry name" value="DISEASE RESISTANCE PROTEIN RGA3"/>
    <property type="match status" value="1"/>
</dbReference>
<keyword evidence="9" id="KW-0472">Membrane</keyword>
<feature type="compositionally biased region" description="Basic residues" evidence="8">
    <location>
        <begin position="489"/>
        <end position="498"/>
    </location>
</feature>
<evidence type="ECO:0000256" key="1">
    <source>
        <dbReference type="ARBA" id="ARBA00008894"/>
    </source>
</evidence>
<name>A0A0D9ZWW8_9ORYZ</name>
<feature type="domain" description="Disease resistance N-terminal" evidence="11">
    <location>
        <begin position="12"/>
        <end position="60"/>
    </location>
</feature>
<dbReference type="SUPFAM" id="SSF52058">
    <property type="entry name" value="L domain-like"/>
    <property type="match status" value="3"/>
</dbReference>
<keyword evidence="7" id="KW-0175">Coiled coil</keyword>
<evidence type="ECO:0000256" key="8">
    <source>
        <dbReference type="SAM" id="MobiDB-lite"/>
    </source>
</evidence>
<dbReference type="eggNOG" id="ENOG502S56P">
    <property type="taxonomic scope" value="Eukaryota"/>
</dbReference>
<feature type="compositionally biased region" description="Basic and acidic residues" evidence="8">
    <location>
        <begin position="468"/>
        <end position="488"/>
    </location>
</feature>
<feature type="compositionally biased region" description="Low complexity" evidence="8">
    <location>
        <begin position="447"/>
        <end position="465"/>
    </location>
</feature>
<feature type="domain" description="NB-ARC" evidence="10">
    <location>
        <begin position="234"/>
        <end position="336"/>
    </location>
</feature>
<evidence type="ECO:0000256" key="4">
    <source>
        <dbReference type="ARBA" id="ARBA00022741"/>
    </source>
</evidence>
<keyword evidence="15" id="KW-1185">Reference proteome</keyword>
<evidence type="ECO:0000313" key="14">
    <source>
        <dbReference type="EnsemblPlants" id="OGLUM05G10850.1"/>
    </source>
</evidence>
<dbReference type="Gene3D" id="3.40.50.300">
    <property type="entry name" value="P-loop containing nucleotide triphosphate hydrolases"/>
    <property type="match status" value="1"/>
</dbReference>
<evidence type="ECO:0000313" key="15">
    <source>
        <dbReference type="Proteomes" id="UP000026961"/>
    </source>
</evidence>
<dbReference type="Pfam" id="PF25019">
    <property type="entry name" value="LRR_R13L1-DRL21"/>
    <property type="match status" value="1"/>
</dbReference>
<dbReference type="SUPFAM" id="SSF52540">
    <property type="entry name" value="P-loop containing nucleoside triphosphate hydrolases"/>
    <property type="match status" value="1"/>
</dbReference>
<evidence type="ECO:0000259" key="13">
    <source>
        <dbReference type="Pfam" id="PF25019"/>
    </source>
</evidence>
<proteinExistence type="inferred from homology"/>
<dbReference type="InterPro" id="IPR002182">
    <property type="entry name" value="NB-ARC"/>
</dbReference>
<dbReference type="Pfam" id="PF23598">
    <property type="entry name" value="LRR_14"/>
    <property type="match status" value="1"/>
</dbReference>
<keyword evidence="9" id="KW-1133">Transmembrane helix</keyword>
<feature type="transmembrane region" description="Helical" evidence="9">
    <location>
        <begin position="1424"/>
        <end position="1442"/>
    </location>
</feature>
<dbReference type="GO" id="GO:0005524">
    <property type="term" value="F:ATP binding"/>
    <property type="evidence" value="ECO:0007669"/>
    <property type="project" value="UniProtKB-KW"/>
</dbReference>
<dbReference type="Gene3D" id="3.80.10.10">
    <property type="entry name" value="Ribonuclease Inhibitor"/>
    <property type="match status" value="4"/>
</dbReference>
<dbReference type="InterPro" id="IPR027417">
    <property type="entry name" value="P-loop_NTPase"/>
</dbReference>
<dbReference type="PANTHER" id="PTHR36766">
    <property type="entry name" value="PLANT BROAD-SPECTRUM MILDEW RESISTANCE PROTEIN RPW8"/>
    <property type="match status" value="1"/>
</dbReference>
<evidence type="ECO:0000256" key="2">
    <source>
        <dbReference type="ARBA" id="ARBA00022614"/>
    </source>
</evidence>
<dbReference type="GO" id="GO:0043531">
    <property type="term" value="F:ADP binding"/>
    <property type="evidence" value="ECO:0007669"/>
    <property type="project" value="InterPro"/>
</dbReference>
<dbReference type="Proteomes" id="UP000026961">
    <property type="component" value="Chromosome 5"/>
</dbReference>
<dbReference type="HOGENOM" id="CLU_259968_0_0_1"/>
<accession>A0A0D9ZWW8</accession>
<dbReference type="GO" id="GO:0006952">
    <property type="term" value="P:defense response"/>
    <property type="evidence" value="ECO:0007669"/>
    <property type="project" value="UniProtKB-KW"/>
</dbReference>
<dbReference type="SMART" id="SM00367">
    <property type="entry name" value="LRR_CC"/>
    <property type="match status" value="4"/>
</dbReference>
<dbReference type="SMART" id="SM00369">
    <property type="entry name" value="LRR_TYP"/>
    <property type="match status" value="7"/>
</dbReference>
<evidence type="ECO:0000256" key="5">
    <source>
        <dbReference type="ARBA" id="ARBA00022821"/>
    </source>
</evidence>